<gene>
    <name evidence="1" type="ordered locus">TWT_451</name>
</gene>
<dbReference type="STRING" id="203267.TWT_451"/>
<dbReference type="Proteomes" id="UP000002200">
    <property type="component" value="Chromosome"/>
</dbReference>
<dbReference type="KEGG" id="twh:TWT_451"/>
<sequence length="210" mass="23576">MNNRSVCRDWRSDIPRICAVHSGCQKLHIPEWITCEGLPTEIYNSLLSLRQGKIAGRYIATAISFLNTNPIFALSYASEAARIAYRLPAVRFILAKAAFACCNFTLALRNFRAARRLSGGLEPVPWIIRCLSKMNRSDEAVAVGNDVYALPAKPSVRQEIALAMAEARIKQGRPDLALLELQQVQFRVPYRDEALRLMHRLGALQESHNV</sequence>
<reference evidence="1 2" key="1">
    <citation type="journal article" date="2003" name="Genome Res.">
        <title>Tropheryma whipplei twist: a human pathogenic Actinobacteria with a reduced genome.</title>
        <authorList>
            <person name="Raoult D."/>
            <person name="Ogata H."/>
            <person name="Audic S."/>
            <person name="Robert C."/>
            <person name="Suhre K."/>
            <person name="Drancourt M."/>
            <person name="Claverie J.-M."/>
        </authorList>
    </citation>
    <scope>NUCLEOTIDE SEQUENCE [LARGE SCALE GENOMIC DNA]</scope>
    <source>
        <strain evidence="1 2">Twist</strain>
    </source>
</reference>
<keyword evidence="2" id="KW-1185">Reference proteome</keyword>
<dbReference type="InterPro" id="IPR011990">
    <property type="entry name" value="TPR-like_helical_dom_sf"/>
</dbReference>
<evidence type="ECO:0000313" key="1">
    <source>
        <dbReference type="EMBL" id="AAO44548.1"/>
    </source>
</evidence>
<dbReference type="eggNOG" id="COG0457">
    <property type="taxonomic scope" value="Bacteria"/>
</dbReference>
<organism evidence="1 2">
    <name type="scientific">Tropheryma whipplei (strain Twist)</name>
    <name type="common">Whipple's bacillus</name>
    <dbReference type="NCBI Taxonomy" id="203267"/>
    <lineage>
        <taxon>Bacteria</taxon>
        <taxon>Bacillati</taxon>
        <taxon>Actinomycetota</taxon>
        <taxon>Actinomycetes</taxon>
        <taxon>Micrococcales</taxon>
        <taxon>Tropherymataceae</taxon>
        <taxon>Tropheryma</taxon>
    </lineage>
</organism>
<dbReference type="EMBL" id="AE014184">
    <property type="protein sequence ID" value="AAO44548.1"/>
    <property type="molecule type" value="Genomic_DNA"/>
</dbReference>
<accession>Q83G69</accession>
<dbReference type="RefSeq" id="WP_011102580.1">
    <property type="nucleotide sequence ID" value="NC_004572.3"/>
</dbReference>
<name>Q83G69_TROWT</name>
<evidence type="ECO:0000313" key="2">
    <source>
        <dbReference type="Proteomes" id="UP000002200"/>
    </source>
</evidence>
<dbReference type="Gene3D" id="1.25.40.10">
    <property type="entry name" value="Tetratricopeptide repeat domain"/>
    <property type="match status" value="1"/>
</dbReference>
<dbReference type="HOGENOM" id="CLU_1309652_0_0_11"/>
<dbReference type="AlphaFoldDB" id="Q83G69"/>
<protein>
    <submittedName>
        <fullName evidence="1">Uncharacterized protein</fullName>
    </submittedName>
</protein>
<proteinExistence type="predicted"/>